<protein>
    <submittedName>
        <fullName evidence="1">Uncharacterized protein</fullName>
    </submittedName>
</protein>
<dbReference type="Proteomes" id="UP000272908">
    <property type="component" value="Unassembled WGS sequence"/>
</dbReference>
<proteinExistence type="predicted"/>
<organism evidence="1 2">
    <name type="scientific">Roseinatronobacter ekhonensis</name>
    <dbReference type="NCBI Taxonomy" id="254356"/>
    <lineage>
        <taxon>Bacteria</taxon>
        <taxon>Pseudomonadati</taxon>
        <taxon>Pseudomonadota</taxon>
        <taxon>Alphaproteobacteria</taxon>
        <taxon>Rhodobacterales</taxon>
        <taxon>Paracoccaceae</taxon>
        <taxon>Roseinatronobacter</taxon>
    </lineage>
</organism>
<sequence>MVRPRPCRSVCALVNVFVSTSPTRAIWSTSNRKPARISVAILDVLPRFSPDAAARSKTPGSTSIVWAAVRPAIDSDSIASAVWVAVNRVRTLSRSAASASAFCSSAVARDTAPTFDICASKAMAGFRLAARATAVATVAMAWPFNSLVFRRATSCMAVPCAICAAPNRSTRSAAPWIFCMAARAGAVA</sequence>
<evidence type="ECO:0000313" key="2">
    <source>
        <dbReference type="Proteomes" id="UP000272908"/>
    </source>
</evidence>
<name>A0A3B0MEA5_9RHOB</name>
<keyword evidence="2" id="KW-1185">Reference proteome</keyword>
<accession>A0A3B0MEA5</accession>
<dbReference type="EMBL" id="UIHC01000141">
    <property type="protein sequence ID" value="SUZ34102.1"/>
    <property type="molecule type" value="Genomic_DNA"/>
</dbReference>
<reference evidence="2" key="1">
    <citation type="submission" date="2018-08" db="EMBL/GenBank/DDBJ databases">
        <authorList>
            <person name="Rodrigo-Torres L."/>
            <person name="Arahal R. D."/>
            <person name="Lucena T."/>
        </authorList>
    </citation>
    <scope>NUCLEOTIDE SEQUENCE [LARGE SCALE GENOMIC DNA]</scope>
    <source>
        <strain evidence="2">CECT 7235</strain>
    </source>
</reference>
<evidence type="ECO:0000313" key="1">
    <source>
        <dbReference type="EMBL" id="SUZ34102.1"/>
    </source>
</evidence>
<dbReference type="AlphaFoldDB" id="A0A3B0MEA5"/>
<gene>
    <name evidence="1" type="ORF">ROE7235_03884</name>
</gene>